<name>A0ABQ6B330_9BRAD</name>
<comment type="caution">
    <text evidence="2">The sequence shown here is derived from an EMBL/GenBank/DDBJ whole genome shotgun (WGS) entry which is preliminary data.</text>
</comment>
<keyword evidence="1" id="KW-1133">Transmembrane helix</keyword>
<accession>A0ABQ6B330</accession>
<keyword evidence="1" id="KW-0472">Membrane</keyword>
<dbReference type="RefSeq" id="WP_284268923.1">
    <property type="nucleotide sequence ID" value="NZ_BSOW01000016.1"/>
</dbReference>
<dbReference type="Proteomes" id="UP001156905">
    <property type="component" value="Unassembled WGS sequence"/>
</dbReference>
<protein>
    <recommendedName>
        <fullName evidence="4">Transporter</fullName>
    </recommendedName>
</protein>
<evidence type="ECO:0000313" key="3">
    <source>
        <dbReference type="Proteomes" id="UP001156905"/>
    </source>
</evidence>
<keyword evidence="3" id="KW-1185">Reference proteome</keyword>
<reference evidence="3" key="1">
    <citation type="journal article" date="2019" name="Int. J. Syst. Evol. Microbiol.">
        <title>The Global Catalogue of Microorganisms (GCM) 10K type strain sequencing project: providing services to taxonomists for standard genome sequencing and annotation.</title>
        <authorList>
            <consortium name="The Broad Institute Genomics Platform"/>
            <consortium name="The Broad Institute Genome Sequencing Center for Infectious Disease"/>
            <person name="Wu L."/>
            <person name="Ma J."/>
        </authorList>
    </citation>
    <scope>NUCLEOTIDE SEQUENCE [LARGE SCALE GENOMIC DNA]</scope>
    <source>
        <strain evidence="3">NBRC 102520</strain>
    </source>
</reference>
<evidence type="ECO:0000256" key="1">
    <source>
        <dbReference type="SAM" id="Phobius"/>
    </source>
</evidence>
<proteinExistence type="predicted"/>
<evidence type="ECO:0000313" key="2">
    <source>
        <dbReference type="EMBL" id="GLR87856.1"/>
    </source>
</evidence>
<keyword evidence="1" id="KW-0812">Transmembrane</keyword>
<organism evidence="2 3">
    <name type="scientific">Bradyrhizobium iriomotense</name>
    <dbReference type="NCBI Taxonomy" id="441950"/>
    <lineage>
        <taxon>Bacteria</taxon>
        <taxon>Pseudomonadati</taxon>
        <taxon>Pseudomonadota</taxon>
        <taxon>Alphaproteobacteria</taxon>
        <taxon>Hyphomicrobiales</taxon>
        <taxon>Nitrobacteraceae</taxon>
        <taxon>Bradyrhizobium</taxon>
    </lineage>
</organism>
<dbReference type="EMBL" id="BSOW01000016">
    <property type="protein sequence ID" value="GLR87856.1"/>
    <property type="molecule type" value="Genomic_DNA"/>
</dbReference>
<gene>
    <name evidence="2" type="ORF">GCM10007857_45680</name>
</gene>
<sequence>MVVLFAAMPTGANAYIFAVQYQRLVNPVSGAVALGTLLAAATLPVVVLLVAGLK</sequence>
<evidence type="ECO:0008006" key="4">
    <source>
        <dbReference type="Google" id="ProtNLM"/>
    </source>
</evidence>
<feature type="transmembrane region" description="Helical" evidence="1">
    <location>
        <begin position="30"/>
        <end position="53"/>
    </location>
</feature>